<evidence type="ECO:0000256" key="1">
    <source>
        <dbReference type="ARBA" id="ARBA00022801"/>
    </source>
</evidence>
<feature type="domain" description="Isochorismatase-like" evidence="2">
    <location>
        <begin position="7"/>
        <end position="150"/>
    </location>
</feature>
<evidence type="ECO:0000313" key="3">
    <source>
        <dbReference type="EMBL" id="MBB6099834.1"/>
    </source>
</evidence>
<gene>
    <name evidence="3" type="ORF">HNR42_003294</name>
</gene>
<accession>A0A841I470</accession>
<dbReference type="EMBL" id="JACHHG010000016">
    <property type="protein sequence ID" value="MBB6099834.1"/>
    <property type="molecule type" value="Genomic_DNA"/>
</dbReference>
<evidence type="ECO:0000313" key="4">
    <source>
        <dbReference type="Proteomes" id="UP000569951"/>
    </source>
</evidence>
<dbReference type="InterPro" id="IPR000868">
    <property type="entry name" value="Isochorismatase-like_dom"/>
</dbReference>
<comment type="caution">
    <text evidence="3">The sequence shown here is derived from an EMBL/GenBank/DDBJ whole genome shotgun (WGS) entry which is preliminary data.</text>
</comment>
<dbReference type="AlphaFoldDB" id="A0A841I470"/>
<sequence length="192" mass="21070">MNEALPALLVIDIQESFRVAPRWQGRNNPAFEDNVARLIAAFRERKLPVIFVLHSEPGSHDSFDPAQGYVRLQDFLERHEGEALLTKTTRGVFASTDLGAHLQALGVGRLVISGIQTEQCCETTAREGGDRGYAVDFVTEATRTFPIAHWAAGPTLEPDAIVERTEYALAGRFATIRTVDEVIATLPRGVVA</sequence>
<dbReference type="Gene3D" id="3.40.50.850">
    <property type="entry name" value="Isochorismatase-like"/>
    <property type="match status" value="1"/>
</dbReference>
<dbReference type="RefSeq" id="WP_183988575.1">
    <property type="nucleotide sequence ID" value="NZ_JACHHG010000016.1"/>
</dbReference>
<dbReference type="PANTHER" id="PTHR43540:SF6">
    <property type="entry name" value="ISOCHORISMATASE-LIKE DOMAIN-CONTAINING PROTEIN"/>
    <property type="match status" value="1"/>
</dbReference>
<reference evidence="3 4" key="1">
    <citation type="submission" date="2020-08" db="EMBL/GenBank/DDBJ databases">
        <title>Genomic Encyclopedia of Type Strains, Phase IV (KMG-IV): sequencing the most valuable type-strain genomes for metagenomic binning, comparative biology and taxonomic classification.</title>
        <authorList>
            <person name="Goeker M."/>
        </authorList>
    </citation>
    <scope>NUCLEOTIDE SEQUENCE [LARGE SCALE GENOMIC DNA]</scope>
    <source>
        <strain evidence="3 4">DSM 21458</strain>
    </source>
</reference>
<name>A0A841I470_9DEIO</name>
<dbReference type="SUPFAM" id="SSF52499">
    <property type="entry name" value="Isochorismatase-like hydrolases"/>
    <property type="match status" value="1"/>
</dbReference>
<dbReference type="Proteomes" id="UP000569951">
    <property type="component" value="Unassembled WGS sequence"/>
</dbReference>
<keyword evidence="1" id="KW-0378">Hydrolase</keyword>
<protein>
    <submittedName>
        <fullName evidence="3">Nicotinamidase-related amidase</fullName>
    </submittedName>
</protein>
<evidence type="ECO:0000259" key="2">
    <source>
        <dbReference type="Pfam" id="PF00857"/>
    </source>
</evidence>
<dbReference type="InterPro" id="IPR036380">
    <property type="entry name" value="Isochorismatase-like_sf"/>
</dbReference>
<dbReference type="PANTHER" id="PTHR43540">
    <property type="entry name" value="PEROXYUREIDOACRYLATE/UREIDOACRYLATE AMIDOHYDROLASE-RELATED"/>
    <property type="match status" value="1"/>
</dbReference>
<proteinExistence type="predicted"/>
<organism evidence="3 4">
    <name type="scientific">Deinobacterium chartae</name>
    <dbReference type="NCBI Taxonomy" id="521158"/>
    <lineage>
        <taxon>Bacteria</taxon>
        <taxon>Thermotogati</taxon>
        <taxon>Deinococcota</taxon>
        <taxon>Deinococci</taxon>
        <taxon>Deinococcales</taxon>
        <taxon>Deinococcaceae</taxon>
        <taxon>Deinobacterium</taxon>
    </lineage>
</organism>
<dbReference type="Pfam" id="PF00857">
    <property type="entry name" value="Isochorismatase"/>
    <property type="match status" value="1"/>
</dbReference>
<dbReference type="GO" id="GO:0016787">
    <property type="term" value="F:hydrolase activity"/>
    <property type="evidence" value="ECO:0007669"/>
    <property type="project" value="UniProtKB-KW"/>
</dbReference>
<keyword evidence="4" id="KW-1185">Reference proteome</keyword>
<dbReference type="InterPro" id="IPR050272">
    <property type="entry name" value="Isochorismatase-like_hydrls"/>
</dbReference>